<proteinExistence type="predicted"/>
<name>A0A1T5CS19_9SPHI</name>
<keyword evidence="3" id="KW-1185">Reference proteome</keyword>
<evidence type="ECO:0008006" key="4">
    <source>
        <dbReference type="Google" id="ProtNLM"/>
    </source>
</evidence>
<feature type="signal peptide" evidence="1">
    <location>
        <begin position="1"/>
        <end position="20"/>
    </location>
</feature>
<keyword evidence="1" id="KW-0732">Signal</keyword>
<evidence type="ECO:0000313" key="3">
    <source>
        <dbReference type="Proteomes" id="UP000190541"/>
    </source>
</evidence>
<dbReference type="AlphaFoldDB" id="A0A1T5CS19"/>
<dbReference type="EMBL" id="FUYS01000005">
    <property type="protein sequence ID" value="SKB62272.1"/>
    <property type="molecule type" value="Genomic_DNA"/>
</dbReference>
<sequence length="701" mass="80879">MRTKIYFRHCVLFFLISCYATNLLGQNDVNNQSNPSKRLPKVRGILTEVFILNTGQPSQLSLARIGDNTDILNNKILPRKMELHYKRPSAFKIQGINPLRYQYYINNESISYFMDVTAQTTVLTNLIGDGFLSPSEINVPQIFKAEIKKSDKRDQLIIIEQQIKDYKDSISKYEIKTQELWADYESKYPHYDENGNQFQIPSDVINEFMMKRSPYDTKISSFAQKLNVKFEEYERHIVSLPIHGSAPSFLRDYLSNDYSLSEHQSIKDIEIRIRVFTQYYNSLAKDFREIDSILSHPPRSEATVRRNSITFGNEREEYRQQIDQLISLLSKYNYTLTGNPFIPYTENTQSALYTYGLSMKSHSTNIKEFLINKRYQVFEEFIFETATKIGLLLQNQFKELSQLNNSLYQTGYISKSTLDSVTKQERELNETFEFVQRVSAEFQILVSYLDIDNRIYSQIADQINSNYRNLLGYLKILAFVKKNNTIEFTLPSSTNLKNIDLVRYKIERKDRLKGSDQSYVYDFWIRGGIKIDFSAGLFASGLTDNDYQKHIYYNDGEATDSLQINRQLTGDYNFAFGGMINVAPRLGTNWLTPGISFGAVYSTNQKLQFLVAGSLNIGKTERIILHGGIAMGSIRSIDLSQHQMTIVKSNSIYRVKANNDDFTIPTLERFSVRPVFGLTYNLSKKNALQAVVDTKTASSSN</sequence>
<accession>A0A1T5CS19</accession>
<dbReference type="Proteomes" id="UP000190541">
    <property type="component" value="Unassembled WGS sequence"/>
</dbReference>
<dbReference type="STRING" id="623280.SAMN05660226_02286"/>
<gene>
    <name evidence="2" type="ORF">SAMN05660226_02286</name>
</gene>
<protein>
    <recommendedName>
        <fullName evidence="4">Outer membrane protein beta-barrel family protein</fullName>
    </recommendedName>
</protein>
<dbReference type="RefSeq" id="WP_079716988.1">
    <property type="nucleotide sequence ID" value="NZ_FUYS01000005.1"/>
</dbReference>
<evidence type="ECO:0000313" key="2">
    <source>
        <dbReference type="EMBL" id="SKB62272.1"/>
    </source>
</evidence>
<dbReference type="OrthoDB" id="1491176at2"/>
<reference evidence="2 3" key="1">
    <citation type="submission" date="2017-02" db="EMBL/GenBank/DDBJ databases">
        <authorList>
            <person name="Peterson S.W."/>
        </authorList>
    </citation>
    <scope>NUCLEOTIDE SEQUENCE [LARGE SCALE GENOMIC DNA]</scope>
    <source>
        <strain evidence="2 3">DSM 22899</strain>
    </source>
</reference>
<organism evidence="2 3">
    <name type="scientific">Parapedobacter luteus</name>
    <dbReference type="NCBI Taxonomy" id="623280"/>
    <lineage>
        <taxon>Bacteria</taxon>
        <taxon>Pseudomonadati</taxon>
        <taxon>Bacteroidota</taxon>
        <taxon>Sphingobacteriia</taxon>
        <taxon>Sphingobacteriales</taxon>
        <taxon>Sphingobacteriaceae</taxon>
        <taxon>Parapedobacter</taxon>
    </lineage>
</organism>
<evidence type="ECO:0000256" key="1">
    <source>
        <dbReference type="SAM" id="SignalP"/>
    </source>
</evidence>
<feature type="chain" id="PRO_5013046726" description="Outer membrane protein beta-barrel family protein" evidence="1">
    <location>
        <begin position="21"/>
        <end position="701"/>
    </location>
</feature>